<evidence type="ECO:0000256" key="2">
    <source>
        <dbReference type="ARBA" id="ARBA00023002"/>
    </source>
</evidence>
<reference evidence="5 6" key="1">
    <citation type="submission" date="2022-11" db="EMBL/GenBank/DDBJ databases">
        <title>Minimal conservation of predation-associated metabolite biosynthetic gene clusters underscores biosynthetic potential of Myxococcota including descriptions for ten novel species: Archangium lansinium sp. nov., Myxococcus landrumus sp. nov., Nannocystis bai.</title>
        <authorList>
            <person name="Ahearne A."/>
            <person name="Stevens C."/>
            <person name="Phillips K."/>
        </authorList>
    </citation>
    <scope>NUCLEOTIDE SEQUENCE [LARGE SCALE GENOMIC DNA]</scope>
    <source>
        <strain evidence="5 6">MIWBW</strain>
    </source>
</reference>
<organism evidence="5 6">
    <name type="scientific">Archangium lansingense</name>
    <dbReference type="NCBI Taxonomy" id="2995310"/>
    <lineage>
        <taxon>Bacteria</taxon>
        <taxon>Pseudomonadati</taxon>
        <taxon>Myxococcota</taxon>
        <taxon>Myxococcia</taxon>
        <taxon>Myxococcales</taxon>
        <taxon>Cystobacterineae</taxon>
        <taxon>Archangiaceae</taxon>
        <taxon>Archangium</taxon>
    </lineage>
</organism>
<protein>
    <submittedName>
        <fullName evidence="5">Glu/Leu/Phe/Val dehydrogenase</fullName>
    </submittedName>
</protein>
<dbReference type="RefSeq" id="WP_267536333.1">
    <property type="nucleotide sequence ID" value="NZ_JAPNKA010000001.1"/>
</dbReference>
<gene>
    <name evidence="5" type="ORF">OV287_23835</name>
</gene>
<comment type="similarity">
    <text evidence="1 3">Belongs to the Glu/Leu/Phe/Val dehydrogenases family.</text>
</comment>
<dbReference type="Gene3D" id="3.40.50.10860">
    <property type="entry name" value="Leucine Dehydrogenase, chain A, domain 1"/>
    <property type="match status" value="1"/>
</dbReference>
<dbReference type="InterPro" id="IPR033922">
    <property type="entry name" value="NAD_bind_Glu_DH"/>
</dbReference>
<dbReference type="InterPro" id="IPR046346">
    <property type="entry name" value="Aminoacid_DH-like_N_sf"/>
</dbReference>
<dbReference type="SUPFAM" id="SSF51735">
    <property type="entry name" value="NAD(P)-binding Rossmann-fold domains"/>
    <property type="match status" value="1"/>
</dbReference>
<evidence type="ECO:0000259" key="4">
    <source>
        <dbReference type="SMART" id="SM00839"/>
    </source>
</evidence>
<dbReference type="InterPro" id="IPR036291">
    <property type="entry name" value="NAD(P)-bd_dom_sf"/>
</dbReference>
<dbReference type="PROSITE" id="PS00074">
    <property type="entry name" value="GLFV_DEHYDROGENASE"/>
    <property type="match status" value="1"/>
</dbReference>
<dbReference type="InterPro" id="IPR006095">
    <property type="entry name" value="Glu/Leu/Phe/Val/Trp_DH"/>
</dbReference>
<dbReference type="CDD" id="cd01076">
    <property type="entry name" value="NAD_bind_1_Glu_DH"/>
    <property type="match status" value="1"/>
</dbReference>
<dbReference type="Proteomes" id="UP001207654">
    <property type="component" value="Unassembled WGS sequence"/>
</dbReference>
<name>A0ABT4A771_9BACT</name>
<dbReference type="InterPro" id="IPR006096">
    <property type="entry name" value="Glu/Leu/Phe/Val/Trp_DH_C"/>
</dbReference>
<dbReference type="SMART" id="SM00839">
    <property type="entry name" value="ELFV_dehydrog"/>
    <property type="match status" value="1"/>
</dbReference>
<dbReference type="SUPFAM" id="SSF53223">
    <property type="entry name" value="Aminoacid dehydrogenase-like, N-terminal domain"/>
    <property type="match status" value="1"/>
</dbReference>
<evidence type="ECO:0000313" key="5">
    <source>
        <dbReference type="EMBL" id="MCY1077506.1"/>
    </source>
</evidence>
<dbReference type="EMBL" id="JAPNKA010000001">
    <property type="protein sequence ID" value="MCY1077506.1"/>
    <property type="molecule type" value="Genomic_DNA"/>
</dbReference>
<dbReference type="PANTHER" id="PTHR11606:SF13">
    <property type="entry name" value="GLUTAMATE DEHYDROGENASE 1, MITOCHONDRIAL"/>
    <property type="match status" value="1"/>
</dbReference>
<feature type="domain" description="Glutamate/phenylalanine/leucine/valine/L-tryptophan dehydrogenase C-terminal" evidence="4">
    <location>
        <begin position="263"/>
        <end position="513"/>
    </location>
</feature>
<keyword evidence="2 3" id="KW-0560">Oxidoreductase</keyword>
<comment type="caution">
    <text evidence="5">The sequence shown here is derived from an EMBL/GenBank/DDBJ whole genome shotgun (WGS) entry which is preliminary data.</text>
</comment>
<proteinExistence type="inferred from homology"/>
<evidence type="ECO:0000256" key="3">
    <source>
        <dbReference type="RuleBase" id="RU004417"/>
    </source>
</evidence>
<dbReference type="Gene3D" id="3.40.50.720">
    <property type="entry name" value="NAD(P)-binding Rossmann-like Domain"/>
    <property type="match status" value="1"/>
</dbReference>
<sequence>MASEENFMRAPAPTPKRTVYTEAMEIFHRAADLIGLDKRVRLELEEPDYEHIFYVTAKLKDRLVPLTPEQARDFASLSVTQVRNPDGLERLADGKIILNGRALLGSDVNISRGHLRLPDGNVYQLVPGESQRFKAYRVQHNQARGPYKGGIRYHREVSLDLFKALAAEMTWKTAISEVPFGGGKGGIQIDPRSYGREELENITLRFMYRLKSLIGPNIDIPAPDVGTNGDIMALMYRQYSDGERERHNLRGIVTGKDVRIGGSEGRAAATGQGVAFCIEDYYAEKGETLKGKTFILQGFGNVGSHGAAILQKMGARLLAVNDADGTIFNGDGIDVPALLAHVNDPKNLRRSVLGFPGAQKIEKKDFWEIQAEICIPAALGGEITADVAERLKVKLIAEGANGPTTPEADRVLQKRGIDMIPDIIANAGGVTVSYYEWIQNKRMERWSEAEVNQRLEHAMKRNYRIIRDISRNQARRSDTHDSRPFAIGKEVDPRCAAMILALKRIEAHYLLEGFSQ</sequence>
<evidence type="ECO:0000313" key="6">
    <source>
        <dbReference type="Proteomes" id="UP001207654"/>
    </source>
</evidence>
<dbReference type="Pfam" id="PF00208">
    <property type="entry name" value="ELFV_dehydrog"/>
    <property type="match status" value="1"/>
</dbReference>
<accession>A0ABT4A771</accession>
<evidence type="ECO:0000256" key="1">
    <source>
        <dbReference type="ARBA" id="ARBA00006382"/>
    </source>
</evidence>
<dbReference type="PRINTS" id="PR00082">
    <property type="entry name" value="GLFDHDRGNASE"/>
</dbReference>
<dbReference type="InterPro" id="IPR006097">
    <property type="entry name" value="Glu/Leu/Phe/Val/Trp_DH_dimer"/>
</dbReference>
<dbReference type="PANTHER" id="PTHR11606">
    <property type="entry name" value="GLUTAMATE DEHYDROGENASE"/>
    <property type="match status" value="1"/>
</dbReference>
<dbReference type="InterPro" id="IPR033524">
    <property type="entry name" value="Glu/Leu/Phe/Val_DH_AS"/>
</dbReference>
<dbReference type="Pfam" id="PF02812">
    <property type="entry name" value="ELFV_dehydrog_N"/>
    <property type="match status" value="1"/>
</dbReference>
<keyword evidence="6" id="KW-1185">Reference proteome</keyword>